<organism evidence="3 4">
    <name type="scientific">Drosophila gunungcola</name>
    <name type="common">fruit fly</name>
    <dbReference type="NCBI Taxonomy" id="103775"/>
    <lineage>
        <taxon>Eukaryota</taxon>
        <taxon>Metazoa</taxon>
        <taxon>Ecdysozoa</taxon>
        <taxon>Arthropoda</taxon>
        <taxon>Hexapoda</taxon>
        <taxon>Insecta</taxon>
        <taxon>Pterygota</taxon>
        <taxon>Neoptera</taxon>
        <taxon>Endopterygota</taxon>
        <taxon>Diptera</taxon>
        <taxon>Brachycera</taxon>
        <taxon>Muscomorpha</taxon>
        <taxon>Ephydroidea</taxon>
        <taxon>Drosophilidae</taxon>
        <taxon>Drosophila</taxon>
        <taxon>Sophophora</taxon>
    </lineage>
</organism>
<feature type="compositionally biased region" description="Basic residues" evidence="1">
    <location>
        <begin position="220"/>
        <end position="233"/>
    </location>
</feature>
<evidence type="ECO:0000313" key="3">
    <source>
        <dbReference type="EMBL" id="KAI8033128.1"/>
    </source>
</evidence>
<accession>A0A9P9YAS9</accession>
<dbReference type="EMBL" id="JAMKOV010000184">
    <property type="protein sequence ID" value="KAI8033128.1"/>
    <property type="molecule type" value="Genomic_DNA"/>
</dbReference>
<proteinExistence type="predicted"/>
<feature type="chain" id="PRO_5040195880" evidence="2">
    <location>
        <begin position="28"/>
        <end position="233"/>
    </location>
</feature>
<name>A0A9P9YAS9_9MUSC</name>
<sequence>TNLFNVDLLYSCLLFIVCVMCYGLVSAQEEGGPAVSPAKRIAALRRPVGKAAKVTTTTTPAPAPADAGAEGEEYDEEAGEHGDHGEEGDEAAFASSTTTTTTEAPKKVGPVIRPFRSNDDFLNSLKRRQANAKKHRAEKAPSPSKPAKKSDESNSGEQEEQPAAAPAPAPASSPAKGYKGNSALSRRKLSKPAKAQPVEAVEDAAAEESEQQQKEETKPKRPIGGRLALRKRN</sequence>
<comment type="caution">
    <text evidence="3">The sequence shown here is derived from an EMBL/GenBank/DDBJ whole genome shotgun (WGS) entry which is preliminary data.</text>
</comment>
<feature type="signal peptide" evidence="2">
    <location>
        <begin position="1"/>
        <end position="27"/>
    </location>
</feature>
<feature type="compositionally biased region" description="Low complexity" evidence="1">
    <location>
        <begin position="55"/>
        <end position="68"/>
    </location>
</feature>
<evidence type="ECO:0000256" key="2">
    <source>
        <dbReference type="SAM" id="SignalP"/>
    </source>
</evidence>
<evidence type="ECO:0000313" key="4">
    <source>
        <dbReference type="Proteomes" id="UP001059596"/>
    </source>
</evidence>
<dbReference type="AlphaFoldDB" id="A0A9P9YAS9"/>
<feature type="compositionally biased region" description="Acidic residues" evidence="1">
    <location>
        <begin position="200"/>
        <end position="210"/>
    </location>
</feature>
<protein>
    <submittedName>
        <fullName evidence="3">Uncharacterized protein</fullName>
    </submittedName>
</protein>
<gene>
    <name evidence="3" type="ORF">M5D96_014107</name>
</gene>
<dbReference type="Proteomes" id="UP001059596">
    <property type="component" value="Unassembled WGS sequence"/>
</dbReference>
<feature type="compositionally biased region" description="Basic residues" evidence="1">
    <location>
        <begin position="125"/>
        <end position="137"/>
    </location>
</feature>
<keyword evidence="4" id="KW-1185">Reference proteome</keyword>
<reference evidence="3" key="1">
    <citation type="journal article" date="2023" name="Genome Biol. Evol.">
        <title>Long-read-based Genome Assembly of Drosophila gunungcola Reveals Fewer Chemosensory Genes in Flower-breeding Species.</title>
        <authorList>
            <person name="Negi A."/>
            <person name="Liao B.Y."/>
            <person name="Yeh S.D."/>
        </authorList>
    </citation>
    <scope>NUCLEOTIDE SEQUENCE</scope>
    <source>
        <tissue evidence="3">Thorax</tissue>
    </source>
</reference>
<feature type="non-terminal residue" evidence="3">
    <location>
        <position position="1"/>
    </location>
</feature>
<evidence type="ECO:0000256" key="1">
    <source>
        <dbReference type="SAM" id="MobiDB-lite"/>
    </source>
</evidence>
<feature type="region of interest" description="Disordered" evidence="1">
    <location>
        <begin position="52"/>
        <end position="233"/>
    </location>
</feature>
<feature type="compositionally biased region" description="Acidic residues" evidence="1">
    <location>
        <begin position="69"/>
        <end position="78"/>
    </location>
</feature>
<keyword evidence="2" id="KW-0732">Signal</keyword>